<protein>
    <recommendedName>
        <fullName evidence="4">Secreted protein</fullName>
    </recommendedName>
</protein>
<keyword evidence="1" id="KW-0732">Signal</keyword>
<feature type="chain" id="PRO_5045102524" description="Secreted protein" evidence="1">
    <location>
        <begin position="28"/>
        <end position="96"/>
    </location>
</feature>
<dbReference type="Proteomes" id="UP001595872">
    <property type="component" value="Unassembled WGS sequence"/>
</dbReference>
<accession>A0ABV9TYW3</accession>
<evidence type="ECO:0008006" key="4">
    <source>
        <dbReference type="Google" id="ProtNLM"/>
    </source>
</evidence>
<feature type="signal peptide" evidence="1">
    <location>
        <begin position="1"/>
        <end position="27"/>
    </location>
</feature>
<evidence type="ECO:0000313" key="2">
    <source>
        <dbReference type="EMBL" id="MFC4909331.1"/>
    </source>
</evidence>
<comment type="caution">
    <text evidence="2">The sequence shown here is derived from an EMBL/GenBank/DDBJ whole genome shotgun (WGS) entry which is preliminary data.</text>
</comment>
<gene>
    <name evidence="2" type="ORF">ACFPCY_18560</name>
</gene>
<evidence type="ECO:0000256" key="1">
    <source>
        <dbReference type="SAM" id="SignalP"/>
    </source>
</evidence>
<sequence length="96" mass="10431">MRRQLTVTTAVAAAALALTALPASAHAARAGHHFLCDEVKMSEDHSRIVATGCGPREEGRLRFVVIDQKGSRHDRHQCMIVRAHEGGLRGLGCHRV</sequence>
<name>A0ABV9TYW3_9ACTN</name>
<organism evidence="2 3">
    <name type="scientific">Actinomadura gamaensis</name>
    <dbReference type="NCBI Taxonomy" id="1763541"/>
    <lineage>
        <taxon>Bacteria</taxon>
        <taxon>Bacillati</taxon>
        <taxon>Actinomycetota</taxon>
        <taxon>Actinomycetes</taxon>
        <taxon>Streptosporangiales</taxon>
        <taxon>Thermomonosporaceae</taxon>
        <taxon>Actinomadura</taxon>
    </lineage>
</organism>
<dbReference type="EMBL" id="JBHSIT010000005">
    <property type="protein sequence ID" value="MFC4909331.1"/>
    <property type="molecule type" value="Genomic_DNA"/>
</dbReference>
<keyword evidence="3" id="KW-1185">Reference proteome</keyword>
<evidence type="ECO:0000313" key="3">
    <source>
        <dbReference type="Proteomes" id="UP001595872"/>
    </source>
</evidence>
<reference evidence="3" key="1">
    <citation type="journal article" date="2019" name="Int. J. Syst. Evol. Microbiol.">
        <title>The Global Catalogue of Microorganisms (GCM) 10K type strain sequencing project: providing services to taxonomists for standard genome sequencing and annotation.</title>
        <authorList>
            <consortium name="The Broad Institute Genomics Platform"/>
            <consortium name="The Broad Institute Genome Sequencing Center for Infectious Disease"/>
            <person name="Wu L."/>
            <person name="Ma J."/>
        </authorList>
    </citation>
    <scope>NUCLEOTIDE SEQUENCE [LARGE SCALE GENOMIC DNA]</scope>
    <source>
        <strain evidence="3">KLKA75</strain>
    </source>
</reference>
<proteinExistence type="predicted"/>
<dbReference type="RefSeq" id="WP_378256759.1">
    <property type="nucleotide sequence ID" value="NZ_JBHSIT010000005.1"/>
</dbReference>